<dbReference type="STRING" id="113653.GAH_01824"/>
<dbReference type="RefSeq" id="WP_048096257.1">
    <property type="nucleotide sequence ID" value="NZ_CP011267.1"/>
</dbReference>
<dbReference type="Proteomes" id="UP000034723">
    <property type="component" value="Chromosome"/>
</dbReference>
<sequence length="136" mass="15711">MPVLFSEEWVKEYIRLLNESKEYEEAAKDWEGDFLFVVEPDEGLEKPLYAYIDLYHGKAREGYVVDDPSKVKAAFEFRGKYSNWKKLLNGEIDPIKGLVTGKFKLKGNMAKVMRYAKAAKVLVEVAQKVETELPEK</sequence>
<evidence type="ECO:0000313" key="2">
    <source>
        <dbReference type="EMBL" id="AKG90898.1"/>
    </source>
</evidence>
<dbReference type="Gene3D" id="3.30.1050.10">
    <property type="entry name" value="SCP2 sterol-binding domain"/>
    <property type="match status" value="1"/>
</dbReference>
<dbReference type="EMBL" id="CP011267">
    <property type="protein sequence ID" value="AKG90898.1"/>
    <property type="molecule type" value="Genomic_DNA"/>
</dbReference>
<dbReference type="Pfam" id="PF02036">
    <property type="entry name" value="SCP2"/>
    <property type="match status" value="1"/>
</dbReference>
<feature type="domain" description="SCP2" evidence="1">
    <location>
        <begin position="16"/>
        <end position="119"/>
    </location>
</feature>
<evidence type="ECO:0000313" key="3">
    <source>
        <dbReference type="Proteomes" id="UP000034723"/>
    </source>
</evidence>
<gene>
    <name evidence="2" type="ORF">GAH_01824</name>
</gene>
<proteinExistence type="predicted"/>
<dbReference type="SUPFAM" id="SSF55718">
    <property type="entry name" value="SCP-like"/>
    <property type="match status" value="1"/>
</dbReference>
<protein>
    <submittedName>
        <fullName evidence="2">Putative sterol carrier protein</fullName>
    </submittedName>
</protein>
<organism evidence="2 3">
    <name type="scientific">Geoglobus ahangari</name>
    <dbReference type="NCBI Taxonomy" id="113653"/>
    <lineage>
        <taxon>Archaea</taxon>
        <taxon>Methanobacteriati</taxon>
        <taxon>Methanobacteriota</taxon>
        <taxon>Archaeoglobi</taxon>
        <taxon>Archaeoglobales</taxon>
        <taxon>Archaeoglobaceae</taxon>
        <taxon>Geoglobus</taxon>
    </lineage>
</organism>
<dbReference type="KEGG" id="gah:GAH_01824"/>
<dbReference type="InterPro" id="IPR036527">
    <property type="entry name" value="SCP2_sterol-bd_dom_sf"/>
</dbReference>
<reference evidence="2 3" key="1">
    <citation type="submission" date="2015-04" db="EMBL/GenBank/DDBJ databases">
        <title>The complete genome sequence of the hyperthermophilic, obligate iron-reducing archaeon Geoglobus ahangari strain 234T.</title>
        <authorList>
            <person name="Manzella M.P."/>
            <person name="Holmes D.E."/>
            <person name="Rocheleau J.M."/>
            <person name="Chung A."/>
            <person name="Reguera G."/>
            <person name="Kashefi K."/>
        </authorList>
    </citation>
    <scope>NUCLEOTIDE SEQUENCE [LARGE SCALE GENOMIC DNA]</scope>
    <source>
        <strain evidence="2 3">234</strain>
    </source>
</reference>
<dbReference type="HOGENOM" id="CLU_128031_0_0_2"/>
<dbReference type="OrthoDB" id="51304at2157"/>
<dbReference type="AlphaFoldDB" id="A0A0F7IE01"/>
<name>A0A0F7IE01_9EURY</name>
<dbReference type="InterPro" id="IPR003033">
    <property type="entry name" value="SCP2_sterol-bd_dom"/>
</dbReference>
<keyword evidence="3" id="KW-1185">Reference proteome</keyword>
<dbReference type="PATRIC" id="fig|113653.22.peg.1794"/>
<accession>A0A0F7IE01</accession>
<dbReference type="GeneID" id="24804391"/>
<dbReference type="InParanoid" id="A0A0F7IE01"/>
<evidence type="ECO:0000259" key="1">
    <source>
        <dbReference type="Pfam" id="PF02036"/>
    </source>
</evidence>